<keyword evidence="2" id="KW-1185">Reference proteome</keyword>
<name>A0A5M6DNF1_9BACT</name>
<evidence type="ECO:0000313" key="2">
    <source>
        <dbReference type="Proteomes" id="UP000323426"/>
    </source>
</evidence>
<reference evidence="1 2" key="1">
    <citation type="submission" date="2019-09" db="EMBL/GenBank/DDBJ databases">
        <title>Genome sequence and assembly of Adhaeribacter sp.</title>
        <authorList>
            <person name="Chhetri G."/>
        </authorList>
    </citation>
    <scope>NUCLEOTIDE SEQUENCE [LARGE SCALE GENOMIC DNA]</scope>
    <source>
        <strain evidence="1 2">DK36</strain>
    </source>
</reference>
<dbReference type="AlphaFoldDB" id="A0A5M6DNF1"/>
<dbReference type="Proteomes" id="UP000323426">
    <property type="component" value="Unassembled WGS sequence"/>
</dbReference>
<accession>A0A5M6DNF1</accession>
<evidence type="ECO:0000313" key="1">
    <source>
        <dbReference type="EMBL" id="KAA5549048.1"/>
    </source>
</evidence>
<sequence>MAIVTVKQPLIIIGSLETNHHSLILDRSNLKIIKTYTDSLELVPFGEKGQGGIILAQLQTNIPLLRLDEVLDYYKIPASDRTLKVMVDNNLVNPDLFLADVSRIIKIEKTKQAITSPFLYSLNKDEEYLNIITQKD</sequence>
<dbReference type="EMBL" id="VWSF01000001">
    <property type="protein sequence ID" value="KAA5549048.1"/>
    <property type="molecule type" value="Genomic_DNA"/>
</dbReference>
<organism evidence="1 2">
    <name type="scientific">Adhaeribacter rhizoryzae</name>
    <dbReference type="NCBI Taxonomy" id="2607907"/>
    <lineage>
        <taxon>Bacteria</taxon>
        <taxon>Pseudomonadati</taxon>
        <taxon>Bacteroidota</taxon>
        <taxon>Cytophagia</taxon>
        <taxon>Cytophagales</taxon>
        <taxon>Hymenobacteraceae</taxon>
        <taxon>Adhaeribacter</taxon>
    </lineage>
</organism>
<protein>
    <submittedName>
        <fullName evidence="1">Uncharacterized protein</fullName>
    </submittedName>
</protein>
<gene>
    <name evidence="1" type="ORF">F0145_00130</name>
</gene>
<proteinExistence type="predicted"/>
<comment type="caution">
    <text evidence="1">The sequence shown here is derived from an EMBL/GenBank/DDBJ whole genome shotgun (WGS) entry which is preliminary data.</text>
</comment>